<sequence length="318" mass="35374">MRNYFYIIFLFLGFTSCDDGDIIINNFDFEDDSIESCAKVGRPKVFFIINSDDIFESISLVTNNTAISELASILTINTETDISFNLDSNNKINYRVYDGSITTDYFCNSLPPSGPKVIQEFVSVGGTVKISTTRIYLDSTDSDGDGIKDADEFDGDTDDDGIPNKFDIDDDGDNVLTSTELYATGDNTVFQDTDQDDKPNYLDKDDDGDGILTREEITAGDQLPTANVNDENLANYLNFDIAERFTGDITDITTRDNVFNVKYTSVINIENLQLQNQDGTGEVISFESYRLGEYNSNSTPLIIVPTTPDTDIETETEN</sequence>
<dbReference type="InterPro" id="IPR028974">
    <property type="entry name" value="TSP_type-3_rpt"/>
</dbReference>
<comment type="caution">
    <text evidence="2">The sequence shown here is derived from an EMBL/GenBank/DDBJ whole genome shotgun (WGS) entry which is preliminary data.</text>
</comment>
<keyword evidence="3" id="KW-1185">Reference proteome</keyword>
<evidence type="ECO:0000313" key="3">
    <source>
        <dbReference type="Proteomes" id="UP000276282"/>
    </source>
</evidence>
<accession>A0A495NZX1</accession>
<dbReference type="OrthoDB" id="1159446at2"/>
<name>A0A495NZX1_9FLAO</name>
<gene>
    <name evidence="2" type="ORF">BC962_3159</name>
</gene>
<feature type="region of interest" description="Disordered" evidence="1">
    <location>
        <begin position="141"/>
        <end position="169"/>
    </location>
</feature>
<dbReference type="Proteomes" id="UP000276282">
    <property type="component" value="Unassembled WGS sequence"/>
</dbReference>
<dbReference type="GO" id="GO:0005509">
    <property type="term" value="F:calcium ion binding"/>
    <property type="evidence" value="ECO:0007669"/>
    <property type="project" value="InterPro"/>
</dbReference>
<dbReference type="PROSITE" id="PS00018">
    <property type="entry name" value="EF_HAND_1"/>
    <property type="match status" value="1"/>
</dbReference>
<evidence type="ECO:0008006" key="4">
    <source>
        <dbReference type="Google" id="ProtNLM"/>
    </source>
</evidence>
<reference evidence="2 3" key="1">
    <citation type="submission" date="2018-10" db="EMBL/GenBank/DDBJ databases">
        <title>Genomic Encyclopedia of Archaeal and Bacterial Type Strains, Phase II (KMG-II): from individual species to whole genera.</title>
        <authorList>
            <person name="Goeker M."/>
        </authorList>
    </citation>
    <scope>NUCLEOTIDE SEQUENCE [LARGE SCALE GENOMIC DNA]</scope>
    <source>
        <strain evidence="2 3">DSM 19839</strain>
    </source>
</reference>
<dbReference type="PROSITE" id="PS51257">
    <property type="entry name" value="PROKAR_LIPOPROTEIN"/>
    <property type="match status" value="1"/>
</dbReference>
<dbReference type="AlphaFoldDB" id="A0A495NZX1"/>
<evidence type="ECO:0000313" key="2">
    <source>
        <dbReference type="EMBL" id="RKS42702.1"/>
    </source>
</evidence>
<dbReference type="InterPro" id="IPR018247">
    <property type="entry name" value="EF_Hand_1_Ca_BS"/>
</dbReference>
<protein>
    <recommendedName>
        <fullName evidence="4">Calcium-binding protein</fullName>
    </recommendedName>
</protein>
<dbReference type="RefSeq" id="WP_121346942.1">
    <property type="nucleotide sequence ID" value="NZ_RBLG01000007.1"/>
</dbReference>
<feature type="compositionally biased region" description="Acidic residues" evidence="1">
    <location>
        <begin position="151"/>
        <end position="161"/>
    </location>
</feature>
<evidence type="ECO:0000256" key="1">
    <source>
        <dbReference type="SAM" id="MobiDB-lite"/>
    </source>
</evidence>
<organism evidence="2 3">
    <name type="scientific">Gillisia mitskevichiae</name>
    <dbReference type="NCBI Taxonomy" id="270921"/>
    <lineage>
        <taxon>Bacteria</taxon>
        <taxon>Pseudomonadati</taxon>
        <taxon>Bacteroidota</taxon>
        <taxon>Flavobacteriia</taxon>
        <taxon>Flavobacteriales</taxon>
        <taxon>Flavobacteriaceae</taxon>
        <taxon>Gillisia</taxon>
    </lineage>
</organism>
<dbReference type="EMBL" id="RBLG01000007">
    <property type="protein sequence ID" value="RKS42702.1"/>
    <property type="molecule type" value="Genomic_DNA"/>
</dbReference>
<dbReference type="SUPFAM" id="SSF103647">
    <property type="entry name" value="TSP type-3 repeat"/>
    <property type="match status" value="1"/>
</dbReference>
<feature type="region of interest" description="Disordered" evidence="1">
    <location>
        <begin position="187"/>
        <end position="209"/>
    </location>
</feature>
<proteinExistence type="predicted"/>